<dbReference type="Proteomes" id="UP000033566">
    <property type="component" value="Chromosome"/>
</dbReference>
<proteinExistence type="predicted"/>
<dbReference type="KEGG" id="ccj:UL81_09220"/>
<dbReference type="STRING" id="161896.UL81_09220"/>
<dbReference type="EMBL" id="CP011311">
    <property type="protein sequence ID" value="AKE39788.1"/>
    <property type="molecule type" value="Genomic_DNA"/>
</dbReference>
<dbReference type="OrthoDB" id="465874at2"/>
<dbReference type="Pfam" id="PF01694">
    <property type="entry name" value="Rhomboid"/>
    <property type="match status" value="1"/>
</dbReference>
<evidence type="ECO:0000259" key="5">
    <source>
        <dbReference type="Pfam" id="PF01694"/>
    </source>
</evidence>
<accession>A0A0F6QZE4</accession>
<evidence type="ECO:0000256" key="4">
    <source>
        <dbReference type="ARBA" id="ARBA00023136"/>
    </source>
</evidence>
<dbReference type="GO" id="GO:0016020">
    <property type="term" value="C:membrane"/>
    <property type="evidence" value="ECO:0007669"/>
    <property type="project" value="UniProtKB-SubCell"/>
</dbReference>
<dbReference type="InterPro" id="IPR035952">
    <property type="entry name" value="Rhomboid-like_sf"/>
</dbReference>
<dbReference type="HOGENOM" id="CLU_067823_2_0_11"/>
<comment type="subcellular location">
    <subcellularLocation>
        <location evidence="1">Membrane</location>
        <topology evidence="1">Multi-pass membrane protein</topology>
    </subcellularLocation>
</comment>
<name>A0A0F6QZE4_9CORY</name>
<keyword evidence="2" id="KW-0812">Transmembrane</keyword>
<reference evidence="6 7" key="1">
    <citation type="journal article" date="2015" name="Genome Announc.">
        <title>Complete Genome Sequence of Corynebacterium camporealensis DSM 44610, Isolated from the Milk of a Manchega Sheep with Subclinical Mastitis.</title>
        <authorList>
            <person name="Ruckert C."/>
            <person name="Albersmeier A."/>
            <person name="Winkler A."/>
            <person name="Tauch A."/>
        </authorList>
    </citation>
    <scope>NUCLEOTIDE SEQUENCE [LARGE SCALE GENOMIC DNA]</scope>
    <source>
        <strain evidence="6 7">DSM 44610</strain>
    </source>
</reference>
<organism evidence="6 7">
    <name type="scientific">Corynebacterium camporealensis</name>
    <dbReference type="NCBI Taxonomy" id="161896"/>
    <lineage>
        <taxon>Bacteria</taxon>
        <taxon>Bacillati</taxon>
        <taxon>Actinomycetota</taxon>
        <taxon>Actinomycetes</taxon>
        <taxon>Mycobacteriales</taxon>
        <taxon>Corynebacteriaceae</taxon>
        <taxon>Corynebacterium</taxon>
    </lineage>
</organism>
<protein>
    <submittedName>
        <fullName evidence="6">Putative membrane protein</fullName>
    </submittedName>
</protein>
<evidence type="ECO:0000256" key="3">
    <source>
        <dbReference type="ARBA" id="ARBA00022989"/>
    </source>
</evidence>
<keyword evidence="7" id="KW-1185">Reference proteome</keyword>
<keyword evidence="4" id="KW-0472">Membrane</keyword>
<feature type="domain" description="Peptidase S54 rhomboid" evidence="5">
    <location>
        <begin position="60"/>
        <end position="192"/>
    </location>
</feature>
<evidence type="ECO:0000313" key="7">
    <source>
        <dbReference type="Proteomes" id="UP000033566"/>
    </source>
</evidence>
<evidence type="ECO:0000256" key="1">
    <source>
        <dbReference type="ARBA" id="ARBA00004141"/>
    </source>
</evidence>
<gene>
    <name evidence="6" type="ORF">UL81_09220</name>
</gene>
<dbReference type="GO" id="GO:0004252">
    <property type="term" value="F:serine-type endopeptidase activity"/>
    <property type="evidence" value="ECO:0007669"/>
    <property type="project" value="InterPro"/>
</dbReference>
<dbReference type="Gene3D" id="1.20.1540.10">
    <property type="entry name" value="Rhomboid-like"/>
    <property type="match status" value="1"/>
</dbReference>
<dbReference type="PATRIC" id="fig|161896.4.peg.1804"/>
<evidence type="ECO:0000256" key="2">
    <source>
        <dbReference type="ARBA" id="ARBA00022692"/>
    </source>
</evidence>
<dbReference type="InterPro" id="IPR022764">
    <property type="entry name" value="Peptidase_S54_rhomboid_dom"/>
</dbReference>
<sequence>MTTTNQGASHNYTHRGRISTGIRLAVGFLVVTWGVHLVNFILGGTLSVFGIHPRDPMGLLGIIFAPILHGNWEHLISNSVPGAIFCFLIGLSGRKAFWEVTAIVALVAGMGTWLFGGVGTLHIGASSLVYGWLAYLVIRGIFNRSLLQILLGIVIGFMYSGLIWGVLPIYEGVSWQGHLFGAIGGILAGMAITSDDPVKAVRRA</sequence>
<evidence type="ECO:0000313" key="6">
    <source>
        <dbReference type="EMBL" id="AKE39788.1"/>
    </source>
</evidence>
<dbReference type="SUPFAM" id="SSF144091">
    <property type="entry name" value="Rhomboid-like"/>
    <property type="match status" value="1"/>
</dbReference>
<keyword evidence="3" id="KW-1133">Transmembrane helix</keyword>
<dbReference type="AlphaFoldDB" id="A0A0F6QZE4"/>
<dbReference type="RefSeq" id="WP_046453511.1">
    <property type="nucleotide sequence ID" value="NZ_CP011311.1"/>
</dbReference>